<dbReference type="Gene3D" id="1.10.1280.10">
    <property type="entry name" value="Di-copper center containing domain from catechol oxidase"/>
    <property type="match status" value="1"/>
</dbReference>
<feature type="domain" description="ShKT" evidence="5">
    <location>
        <begin position="258"/>
        <end position="290"/>
    </location>
</feature>
<reference evidence="8" key="1">
    <citation type="submission" date="2017-02" db="UniProtKB">
        <authorList>
            <consortium name="WormBaseParasite"/>
        </authorList>
    </citation>
    <scope>IDENTIFICATION</scope>
</reference>
<dbReference type="AlphaFoldDB" id="A0A0N4XE90"/>
<dbReference type="GO" id="GO:0046872">
    <property type="term" value="F:metal ion binding"/>
    <property type="evidence" value="ECO:0007669"/>
    <property type="project" value="UniProtKB-KW"/>
</dbReference>
<dbReference type="Pfam" id="PF00264">
    <property type="entry name" value="Tyrosinase"/>
    <property type="match status" value="1"/>
</dbReference>
<keyword evidence="7" id="KW-1185">Reference proteome</keyword>
<evidence type="ECO:0000313" key="7">
    <source>
        <dbReference type="Proteomes" id="UP000271162"/>
    </source>
</evidence>
<dbReference type="PANTHER" id="PTHR11474:SF126">
    <property type="entry name" value="TYROSINASE-LIKE PROTEIN TYR-1-RELATED"/>
    <property type="match status" value="1"/>
</dbReference>
<dbReference type="Proteomes" id="UP000271162">
    <property type="component" value="Unassembled WGS sequence"/>
</dbReference>
<dbReference type="Pfam" id="PF01549">
    <property type="entry name" value="ShK"/>
    <property type="match status" value="3"/>
</dbReference>
<dbReference type="InterPro" id="IPR002227">
    <property type="entry name" value="Tyrosinase_Cu-bd"/>
</dbReference>
<dbReference type="PANTHER" id="PTHR11474">
    <property type="entry name" value="TYROSINASE FAMILY MEMBER"/>
    <property type="match status" value="1"/>
</dbReference>
<protein>
    <submittedName>
        <fullName evidence="8">ShTK domain protein</fullName>
    </submittedName>
</protein>
<name>A0A0N4XE90_NIPBR</name>
<dbReference type="STRING" id="27835.A0A0N4XE90"/>
<dbReference type="GO" id="GO:0016491">
    <property type="term" value="F:oxidoreductase activity"/>
    <property type="evidence" value="ECO:0007669"/>
    <property type="project" value="InterPro"/>
</dbReference>
<feature type="disulfide bond" evidence="3">
    <location>
        <begin position="265"/>
        <end position="283"/>
    </location>
</feature>
<evidence type="ECO:0000256" key="3">
    <source>
        <dbReference type="PROSITE-ProRule" id="PRU01005"/>
    </source>
</evidence>
<dbReference type="InterPro" id="IPR008922">
    <property type="entry name" value="Di-copper_centre_dom_sf"/>
</dbReference>
<dbReference type="SMART" id="SM00254">
    <property type="entry name" value="ShKT"/>
    <property type="match status" value="3"/>
</dbReference>
<feature type="region of interest" description="Disordered" evidence="4">
    <location>
        <begin position="169"/>
        <end position="196"/>
    </location>
</feature>
<evidence type="ECO:0000256" key="2">
    <source>
        <dbReference type="ARBA" id="ARBA00023008"/>
    </source>
</evidence>
<sequence>MISTSVSANDPLFFLHHSFVDLVWEGSGAHFVRAPMTPFQGYTNIDGLSNHYTGNQREEGTQIAPNGFPNSNSDNLYSFSERLTCSLENQDCRSKCASPLLLYKSIRSISTNCRYIFCDLSHDKPRCATKISTAGNCTGFVKGRHILEPRLLKSFSSVNLQDTTPTSFATAGTTTTLTNPTTTMTAASTTPTPSMPQNATWIMTTTVSAIVDNCFNEHECCTMWAVTGQCTLNPSYMLTSCRASCGSCVPKYDLKAECLDRHPQCPSTPRECSQRDEWMKENCRKSCGLCTRTREEACTATRATTIAPFTTTALPKPSTTTPPKPTVTRPSLQVRDCFDYHFCCASWSQRRFCNAGSFVPFMQLNCPMSCQNCLLPPEVASRNDIEDVIYYSRISSQLGTFNRQGTSRSALSSEY</sequence>
<feature type="disulfide bond" evidence="3">
    <location>
        <begin position="214"/>
        <end position="248"/>
    </location>
</feature>
<dbReference type="WBParaSite" id="NBR_0000084201-mRNA-1">
    <property type="protein sequence ID" value="NBR_0000084201-mRNA-1"/>
    <property type="gene ID" value="NBR_0000084201"/>
</dbReference>
<reference evidence="6 7" key="2">
    <citation type="submission" date="2018-11" db="EMBL/GenBank/DDBJ databases">
        <authorList>
            <consortium name="Pathogen Informatics"/>
        </authorList>
    </citation>
    <scope>NUCLEOTIDE SEQUENCE [LARGE SCALE GENOMIC DNA]</scope>
</reference>
<organism evidence="8">
    <name type="scientific">Nippostrongylus brasiliensis</name>
    <name type="common">Rat hookworm</name>
    <dbReference type="NCBI Taxonomy" id="27835"/>
    <lineage>
        <taxon>Eukaryota</taxon>
        <taxon>Metazoa</taxon>
        <taxon>Ecdysozoa</taxon>
        <taxon>Nematoda</taxon>
        <taxon>Chromadorea</taxon>
        <taxon>Rhabditida</taxon>
        <taxon>Rhabditina</taxon>
        <taxon>Rhabditomorpha</taxon>
        <taxon>Strongyloidea</taxon>
        <taxon>Heligmosomidae</taxon>
        <taxon>Nippostrongylus</taxon>
    </lineage>
</organism>
<dbReference type="SUPFAM" id="SSF48056">
    <property type="entry name" value="Di-copper centre-containing domain"/>
    <property type="match status" value="1"/>
</dbReference>
<evidence type="ECO:0000256" key="1">
    <source>
        <dbReference type="ARBA" id="ARBA00022723"/>
    </source>
</evidence>
<dbReference type="PROSITE" id="PS51670">
    <property type="entry name" value="SHKT"/>
    <property type="match status" value="3"/>
</dbReference>
<keyword evidence="1" id="KW-0479">Metal-binding</keyword>
<evidence type="ECO:0000259" key="5">
    <source>
        <dbReference type="PROSITE" id="PS51670"/>
    </source>
</evidence>
<feature type="domain" description="ShKT" evidence="5">
    <location>
        <begin position="214"/>
        <end position="248"/>
    </location>
</feature>
<gene>
    <name evidence="6" type="ORF">NBR_LOCUS843</name>
</gene>
<proteinExistence type="predicted"/>
<keyword evidence="2" id="KW-0186">Copper</keyword>
<dbReference type="InterPro" id="IPR003582">
    <property type="entry name" value="ShKT_dom"/>
</dbReference>
<feature type="compositionally biased region" description="Low complexity" evidence="4">
    <location>
        <begin position="169"/>
        <end position="192"/>
    </location>
</feature>
<evidence type="ECO:0000313" key="6">
    <source>
        <dbReference type="EMBL" id="VDL63899.1"/>
    </source>
</evidence>
<accession>A0A0N4XE90</accession>
<keyword evidence="3" id="KW-1015">Disulfide bond</keyword>
<evidence type="ECO:0000256" key="4">
    <source>
        <dbReference type="SAM" id="MobiDB-lite"/>
    </source>
</evidence>
<feature type="domain" description="ShKT" evidence="5">
    <location>
        <begin position="337"/>
        <end position="373"/>
    </location>
</feature>
<evidence type="ECO:0000313" key="8">
    <source>
        <dbReference type="WBParaSite" id="NBR_0000084201-mRNA-1"/>
    </source>
</evidence>
<dbReference type="InterPro" id="IPR050316">
    <property type="entry name" value="Tyrosinase/Hemocyanin"/>
</dbReference>
<dbReference type="EMBL" id="UYSL01000489">
    <property type="protein sequence ID" value="VDL63899.1"/>
    <property type="molecule type" value="Genomic_DNA"/>
</dbReference>
<comment type="caution">
    <text evidence="3">Lacks conserved residue(s) required for the propagation of feature annotation.</text>
</comment>
<dbReference type="PROSITE" id="PS00498">
    <property type="entry name" value="TYROSINASE_2"/>
    <property type="match status" value="1"/>
</dbReference>